<keyword evidence="2" id="KW-1185">Reference proteome</keyword>
<evidence type="ECO:0000313" key="1">
    <source>
        <dbReference type="EMBL" id="KIW60894.1"/>
    </source>
</evidence>
<protein>
    <submittedName>
        <fullName evidence="1">Uncharacterized protein</fullName>
    </submittedName>
</protein>
<name>A0A0D2FL74_9EURO</name>
<dbReference type="RefSeq" id="XP_013321478.1">
    <property type="nucleotide sequence ID" value="XM_013466024.1"/>
</dbReference>
<dbReference type="EMBL" id="KN847317">
    <property type="protein sequence ID" value="KIW60894.1"/>
    <property type="molecule type" value="Genomic_DNA"/>
</dbReference>
<dbReference type="GeneID" id="25322983"/>
<proteinExistence type="predicted"/>
<accession>A0A0D2FL74</accession>
<gene>
    <name evidence="1" type="ORF">PV05_01075</name>
</gene>
<evidence type="ECO:0000313" key="2">
    <source>
        <dbReference type="Proteomes" id="UP000054342"/>
    </source>
</evidence>
<organism evidence="1 2">
    <name type="scientific">Exophiala xenobiotica</name>
    <dbReference type="NCBI Taxonomy" id="348802"/>
    <lineage>
        <taxon>Eukaryota</taxon>
        <taxon>Fungi</taxon>
        <taxon>Dikarya</taxon>
        <taxon>Ascomycota</taxon>
        <taxon>Pezizomycotina</taxon>
        <taxon>Eurotiomycetes</taxon>
        <taxon>Chaetothyriomycetidae</taxon>
        <taxon>Chaetothyriales</taxon>
        <taxon>Herpotrichiellaceae</taxon>
        <taxon>Exophiala</taxon>
    </lineage>
</organism>
<dbReference type="HOGENOM" id="CLU_2145894_0_0_1"/>
<reference evidence="1 2" key="1">
    <citation type="submission" date="2015-01" db="EMBL/GenBank/DDBJ databases">
        <title>The Genome Sequence of Exophiala xenobiotica CBS118157.</title>
        <authorList>
            <consortium name="The Broad Institute Genomics Platform"/>
            <person name="Cuomo C."/>
            <person name="de Hoog S."/>
            <person name="Gorbushina A."/>
            <person name="Stielow B."/>
            <person name="Teixiera M."/>
            <person name="Abouelleil A."/>
            <person name="Chapman S.B."/>
            <person name="Priest M."/>
            <person name="Young S.K."/>
            <person name="Wortman J."/>
            <person name="Nusbaum C."/>
            <person name="Birren B."/>
        </authorList>
    </citation>
    <scope>NUCLEOTIDE SEQUENCE [LARGE SCALE GENOMIC DNA]</scope>
    <source>
        <strain evidence="1 2">CBS 118157</strain>
    </source>
</reference>
<dbReference type="AlphaFoldDB" id="A0A0D2FL74"/>
<dbReference type="Proteomes" id="UP000054342">
    <property type="component" value="Unassembled WGS sequence"/>
</dbReference>
<sequence>MCEISSAPCQDFQHRASEEELDSWTWCDTQNPVWKSKELNTFDVADDVDCEVVGGLAQLDHSERTDTGQFSWHAQAQKHGTMRDTALQPHARYSIFGQQYPYLEVFSMVHSR</sequence>